<dbReference type="AlphaFoldDB" id="A0A919NEZ0"/>
<accession>A0A919NEZ0</accession>
<protein>
    <submittedName>
        <fullName evidence="1">Uncharacterized protein</fullName>
    </submittedName>
</protein>
<evidence type="ECO:0000313" key="2">
    <source>
        <dbReference type="Proteomes" id="UP000629619"/>
    </source>
</evidence>
<sequence length="50" mass="5338">MHRANPGLRFDLADDASMYCYHCGGAVCVTCQRTPVEDSPGLCDGCGTGW</sequence>
<organism evidence="1 2">
    <name type="scientific">Actinoplanes siamensis</name>
    <dbReference type="NCBI Taxonomy" id="1223317"/>
    <lineage>
        <taxon>Bacteria</taxon>
        <taxon>Bacillati</taxon>
        <taxon>Actinomycetota</taxon>
        <taxon>Actinomycetes</taxon>
        <taxon>Micromonosporales</taxon>
        <taxon>Micromonosporaceae</taxon>
        <taxon>Actinoplanes</taxon>
    </lineage>
</organism>
<comment type="caution">
    <text evidence="1">The sequence shown here is derived from an EMBL/GenBank/DDBJ whole genome shotgun (WGS) entry which is preliminary data.</text>
</comment>
<dbReference type="EMBL" id="BOMW01000094">
    <property type="protein sequence ID" value="GIF09631.1"/>
    <property type="molecule type" value="Genomic_DNA"/>
</dbReference>
<proteinExistence type="predicted"/>
<reference evidence="1" key="1">
    <citation type="submission" date="2021-01" db="EMBL/GenBank/DDBJ databases">
        <title>Whole genome shotgun sequence of Actinoplanes siamensis NBRC 109076.</title>
        <authorList>
            <person name="Komaki H."/>
            <person name="Tamura T."/>
        </authorList>
    </citation>
    <scope>NUCLEOTIDE SEQUENCE</scope>
    <source>
        <strain evidence="1">NBRC 109076</strain>
    </source>
</reference>
<keyword evidence="2" id="KW-1185">Reference proteome</keyword>
<evidence type="ECO:0000313" key="1">
    <source>
        <dbReference type="EMBL" id="GIF09631.1"/>
    </source>
</evidence>
<dbReference type="Proteomes" id="UP000629619">
    <property type="component" value="Unassembled WGS sequence"/>
</dbReference>
<name>A0A919NEZ0_9ACTN</name>
<gene>
    <name evidence="1" type="ORF">Asi03nite_71690</name>
</gene>